<feature type="region of interest" description="Disordered" evidence="1">
    <location>
        <begin position="81"/>
        <end position="124"/>
    </location>
</feature>
<dbReference type="Proteomes" id="UP000887577">
    <property type="component" value="Unplaced"/>
</dbReference>
<accession>A0A914YCX2</accession>
<evidence type="ECO:0000313" key="2">
    <source>
        <dbReference type="Proteomes" id="UP000887577"/>
    </source>
</evidence>
<feature type="region of interest" description="Disordered" evidence="1">
    <location>
        <begin position="1"/>
        <end position="41"/>
    </location>
</feature>
<protein>
    <submittedName>
        <fullName evidence="3">Uncharacterized protein</fullName>
    </submittedName>
</protein>
<name>A0A914YCX2_9BILA</name>
<organism evidence="2 3">
    <name type="scientific">Panagrolaimus superbus</name>
    <dbReference type="NCBI Taxonomy" id="310955"/>
    <lineage>
        <taxon>Eukaryota</taxon>
        <taxon>Metazoa</taxon>
        <taxon>Ecdysozoa</taxon>
        <taxon>Nematoda</taxon>
        <taxon>Chromadorea</taxon>
        <taxon>Rhabditida</taxon>
        <taxon>Tylenchina</taxon>
        <taxon>Panagrolaimomorpha</taxon>
        <taxon>Panagrolaimoidea</taxon>
        <taxon>Panagrolaimidae</taxon>
        <taxon>Panagrolaimus</taxon>
    </lineage>
</organism>
<evidence type="ECO:0000256" key="1">
    <source>
        <dbReference type="SAM" id="MobiDB-lite"/>
    </source>
</evidence>
<keyword evidence="2" id="KW-1185">Reference proteome</keyword>
<feature type="compositionally biased region" description="Basic residues" evidence="1">
    <location>
        <begin position="115"/>
        <end position="124"/>
    </location>
</feature>
<dbReference type="WBParaSite" id="PSU_v2.g1714.t1">
    <property type="protein sequence ID" value="PSU_v2.g1714.t1"/>
    <property type="gene ID" value="PSU_v2.g1714"/>
</dbReference>
<sequence>MCGLNNDSAGSGHSFTGIKRKSVRTGANGERENVLLPRSSTVGRNECEEAVEIATRNEGEEAKNEGEEAVEIATRNECEEARNKGEEAMEINTRQSLTTKRSRKRKHELSPGIPAKKKKTEPRVIIGKRRRELLHSRDNRKRLKCPASRSASCSRFITTSSSSSSSFTLSTSNLRNRNVALHSSPSPSPPR</sequence>
<feature type="compositionally biased region" description="Polar residues" evidence="1">
    <location>
        <begin position="173"/>
        <end position="185"/>
    </location>
</feature>
<feature type="compositionally biased region" description="Low complexity" evidence="1">
    <location>
        <begin position="150"/>
        <end position="172"/>
    </location>
</feature>
<feature type="region of interest" description="Disordered" evidence="1">
    <location>
        <begin position="136"/>
        <end position="191"/>
    </location>
</feature>
<proteinExistence type="predicted"/>
<reference evidence="3" key="1">
    <citation type="submission" date="2022-11" db="UniProtKB">
        <authorList>
            <consortium name="WormBaseParasite"/>
        </authorList>
    </citation>
    <scope>IDENTIFICATION</scope>
</reference>
<feature type="compositionally biased region" description="Polar residues" evidence="1">
    <location>
        <begin position="1"/>
        <end position="14"/>
    </location>
</feature>
<evidence type="ECO:0000313" key="3">
    <source>
        <dbReference type="WBParaSite" id="PSU_v2.g1714.t1"/>
    </source>
</evidence>
<dbReference type="AlphaFoldDB" id="A0A914YCX2"/>